<gene>
    <name evidence="2" type="ORF">GWO12_02260</name>
</gene>
<dbReference type="EMBL" id="JAACAK010000017">
    <property type="protein sequence ID" value="NIR73930.1"/>
    <property type="molecule type" value="Genomic_DNA"/>
</dbReference>
<sequence>MTITANVLAFLAILAPQAGDQGRAEEVLVAAARAYEAVQTLKSDFSQRIEIPALETEKEGRGIVYQKKPNYFRMQFTEPAGDVVVADGQWFWMYYPSAQPDQVVRTRINPSSQSAALGQQFLVNPTERYVATYVESQVIDGRAAHLLALVPKFDAPYTLVRVWIDAEDYLVRKFEIHEENETVRTITLSNVEAGIDLSDDLFSFTPPAGVEVFTR</sequence>
<evidence type="ECO:0000313" key="3">
    <source>
        <dbReference type="Proteomes" id="UP000702544"/>
    </source>
</evidence>
<keyword evidence="2" id="KW-0449">Lipoprotein</keyword>
<dbReference type="AlphaFoldDB" id="A0AAE4ZAN7"/>
<dbReference type="PANTHER" id="PTHR35869:SF1">
    <property type="entry name" value="OUTER-MEMBRANE LIPOPROTEIN CARRIER PROTEIN"/>
    <property type="match status" value="1"/>
</dbReference>
<protein>
    <submittedName>
        <fullName evidence="2">Outer membrane lipoprotein carrier protein LolA</fullName>
    </submittedName>
</protein>
<dbReference type="InterPro" id="IPR029046">
    <property type="entry name" value="LolA/LolB/LppX"/>
</dbReference>
<evidence type="ECO:0000313" key="2">
    <source>
        <dbReference type="EMBL" id="NIR73930.1"/>
    </source>
</evidence>
<evidence type="ECO:0000256" key="1">
    <source>
        <dbReference type="ARBA" id="ARBA00022729"/>
    </source>
</evidence>
<keyword evidence="1" id="KW-0732">Signal</keyword>
<proteinExistence type="predicted"/>
<dbReference type="CDD" id="cd16325">
    <property type="entry name" value="LolA"/>
    <property type="match status" value="1"/>
</dbReference>
<name>A0AAE4ZAN7_9BACT</name>
<dbReference type="Gene3D" id="2.50.20.10">
    <property type="entry name" value="Lipoprotein localisation LolA/LolB/LppX"/>
    <property type="match status" value="1"/>
</dbReference>
<dbReference type="SUPFAM" id="SSF89392">
    <property type="entry name" value="Prokaryotic lipoproteins and lipoprotein localization factors"/>
    <property type="match status" value="1"/>
</dbReference>
<dbReference type="Proteomes" id="UP000702544">
    <property type="component" value="Unassembled WGS sequence"/>
</dbReference>
<dbReference type="InterPro" id="IPR004564">
    <property type="entry name" value="OM_lipoprot_carrier_LolA-like"/>
</dbReference>
<organism evidence="2 3">
    <name type="scientific">Candidatus Kutchimonas denitrificans</name>
    <dbReference type="NCBI Taxonomy" id="3056748"/>
    <lineage>
        <taxon>Bacteria</taxon>
        <taxon>Pseudomonadati</taxon>
        <taxon>Gemmatimonadota</taxon>
        <taxon>Gemmatimonadia</taxon>
        <taxon>Candidatus Palauibacterales</taxon>
        <taxon>Candidatus Palauibacteraceae</taxon>
        <taxon>Candidatus Kutchimonas</taxon>
    </lineage>
</organism>
<dbReference type="Pfam" id="PF03548">
    <property type="entry name" value="LolA"/>
    <property type="match status" value="1"/>
</dbReference>
<reference evidence="2 3" key="1">
    <citation type="submission" date="2020-01" db="EMBL/GenBank/DDBJ databases">
        <title>Genomes assembled from Gulf of Kutch pelagic sediment metagenomes.</title>
        <authorList>
            <person name="Chandrashekar M."/>
            <person name="Mahajan M.S."/>
            <person name="Dave K.J."/>
            <person name="Vatsa P."/>
            <person name="Nathani N.M."/>
        </authorList>
    </citation>
    <scope>NUCLEOTIDE SEQUENCE [LARGE SCALE GENOMIC DNA]</scope>
    <source>
        <strain evidence="2">KS3-K002</strain>
    </source>
</reference>
<dbReference type="PANTHER" id="PTHR35869">
    <property type="entry name" value="OUTER-MEMBRANE LIPOPROTEIN CARRIER PROTEIN"/>
    <property type="match status" value="1"/>
</dbReference>
<comment type="caution">
    <text evidence="2">The sequence shown here is derived from an EMBL/GenBank/DDBJ whole genome shotgun (WGS) entry which is preliminary data.</text>
</comment>
<accession>A0AAE4ZAN7</accession>